<organism evidence="2 3">
    <name type="scientific">Verticillium dahliae (strain VdLs.17 / ATCC MYA-4575 / FGSC 10137)</name>
    <name type="common">Verticillium wilt</name>
    <dbReference type="NCBI Taxonomy" id="498257"/>
    <lineage>
        <taxon>Eukaryota</taxon>
        <taxon>Fungi</taxon>
        <taxon>Dikarya</taxon>
        <taxon>Ascomycota</taxon>
        <taxon>Pezizomycotina</taxon>
        <taxon>Sordariomycetes</taxon>
        <taxon>Hypocreomycetidae</taxon>
        <taxon>Glomerellales</taxon>
        <taxon>Plectosphaerellaceae</taxon>
        <taxon>Verticillium</taxon>
    </lineage>
</organism>
<dbReference type="EMBL" id="DS572709">
    <property type="protein sequence ID" value="EGY15969.1"/>
    <property type="molecule type" value="Genomic_DNA"/>
</dbReference>
<name>G2X9T8_VERDV</name>
<sequence length="139" mass="15479">MLKRPTCCRSHRPHPTTRSKRLGRPTRASNMNLLPQLIMTQSSLLLSTTLQSLALSTDIPISTLKRVWPRLKSPATGMSLGRHACRQQSPCGNRSVIVDGRGRPPPTYVGVVFQAQSTLDEALWGLEYGPNHQFTYGRN</sequence>
<dbReference type="KEGG" id="vda:VDAG_07133"/>
<dbReference type="HOGENOM" id="CLU_1846658_0_0_1"/>
<dbReference type="InParanoid" id="G2X9T8"/>
<dbReference type="Proteomes" id="UP000001611">
    <property type="component" value="Unassembled WGS sequence"/>
</dbReference>
<dbReference type="RefSeq" id="XP_009654333.1">
    <property type="nucleotide sequence ID" value="XM_009656038.1"/>
</dbReference>
<accession>G2X9T8</accession>
<dbReference type="GeneID" id="20708596"/>
<dbReference type="AlphaFoldDB" id="G2X9T8"/>
<reference evidence="3" key="2">
    <citation type="journal article" date="2011" name="PLoS Pathog.">
        <title>Comparative genomics yields insights into niche adaptation of plant vascular wilt pathogens.</title>
        <authorList>
            <person name="Klosterman S.J."/>
            <person name="Subbarao K.V."/>
            <person name="Kang S."/>
            <person name="Veronese P."/>
            <person name="Gold S.E."/>
            <person name="Thomma B.P.H.J."/>
            <person name="Chen Z."/>
            <person name="Henrissat B."/>
            <person name="Lee Y.-H."/>
            <person name="Park J."/>
            <person name="Garcia-Pedrajas M.D."/>
            <person name="Barbara D.J."/>
            <person name="Anchieta A."/>
            <person name="de Jonge R."/>
            <person name="Santhanam P."/>
            <person name="Maruthachalam K."/>
            <person name="Atallah Z."/>
            <person name="Amyotte S.G."/>
            <person name="Paz Z."/>
            <person name="Inderbitzin P."/>
            <person name="Hayes R.J."/>
            <person name="Heiman D.I."/>
            <person name="Young S."/>
            <person name="Zeng Q."/>
            <person name="Engels R."/>
            <person name="Galagan J."/>
            <person name="Cuomo C.A."/>
            <person name="Dobinson K.F."/>
            <person name="Ma L.-J."/>
        </authorList>
    </citation>
    <scope>NUCLEOTIDE SEQUENCE [LARGE SCALE GENOMIC DNA]</scope>
    <source>
        <strain evidence="3">VdLs.17 / ATCC MYA-4575 / FGSC 10137</strain>
    </source>
</reference>
<feature type="region of interest" description="Disordered" evidence="1">
    <location>
        <begin position="1"/>
        <end position="28"/>
    </location>
</feature>
<proteinExistence type="predicted"/>
<evidence type="ECO:0000256" key="1">
    <source>
        <dbReference type="SAM" id="MobiDB-lite"/>
    </source>
</evidence>
<gene>
    <name evidence="2" type="ORF">VDAG_07133</name>
</gene>
<feature type="compositionally biased region" description="Basic residues" evidence="1">
    <location>
        <begin position="9"/>
        <end position="24"/>
    </location>
</feature>
<evidence type="ECO:0000313" key="2">
    <source>
        <dbReference type="EMBL" id="EGY15969.1"/>
    </source>
</evidence>
<reference evidence="2 3" key="1">
    <citation type="submission" date="2008-03" db="EMBL/GenBank/DDBJ databases">
        <title>The Genome Sequence of Verticillium dahliae VdLs.17.</title>
        <authorList>
            <consortium name="The Broad Institute Genome Sequencing Platform"/>
            <person name="Ma L.-J.J."/>
            <person name="Klosterman S.J."/>
            <person name="Subbarao K."/>
            <person name="Dobinson K."/>
            <person name="Veronese P."/>
            <person name="Kang S."/>
            <person name="Gold S.E."/>
            <person name="Young S."/>
            <person name="Jaffe D."/>
            <person name="Gnerre S."/>
            <person name="Berlin A."/>
            <person name="Heiman D."/>
            <person name="Hepburn T."/>
            <person name="Sykes S."/>
            <person name="Alvarado L."/>
            <person name="Kodira C.D."/>
            <person name="Lander E."/>
            <person name="Galagan J."/>
            <person name="Nusbaum C."/>
            <person name="Birren B."/>
        </authorList>
    </citation>
    <scope>NUCLEOTIDE SEQUENCE [LARGE SCALE GENOMIC DNA]</scope>
    <source>
        <strain evidence="3">VdLs.17 / ATCC MYA-4575 / FGSC 10137</strain>
    </source>
</reference>
<keyword evidence="3" id="KW-1185">Reference proteome</keyword>
<evidence type="ECO:0000313" key="3">
    <source>
        <dbReference type="Proteomes" id="UP000001611"/>
    </source>
</evidence>
<protein>
    <submittedName>
        <fullName evidence="2">Uncharacterized protein</fullName>
    </submittedName>
</protein>